<dbReference type="eggNOG" id="COG3845">
    <property type="taxonomic scope" value="Bacteria"/>
</dbReference>
<dbReference type="RefSeq" id="WP_012932021.1">
    <property type="nucleotide sequence ID" value="NC_013739.1"/>
</dbReference>
<dbReference type="HOGENOM" id="CLU_000604_92_0_11"/>
<keyword evidence="2" id="KW-0677">Repeat</keyword>
<feature type="domain" description="ABC transporter" evidence="5">
    <location>
        <begin position="263"/>
        <end position="507"/>
    </location>
</feature>
<dbReference type="InterPro" id="IPR017871">
    <property type="entry name" value="ABC_transporter-like_CS"/>
</dbReference>
<dbReference type="PANTHER" id="PTHR43790">
    <property type="entry name" value="CARBOHYDRATE TRANSPORT ATP-BINDING PROTEIN MG119-RELATED"/>
    <property type="match status" value="1"/>
</dbReference>
<evidence type="ECO:0000313" key="7">
    <source>
        <dbReference type="Proteomes" id="UP000008229"/>
    </source>
</evidence>
<keyword evidence="7" id="KW-1185">Reference proteome</keyword>
<dbReference type="SUPFAM" id="SSF52540">
    <property type="entry name" value="P-loop containing nucleoside triphosphate hydrolases"/>
    <property type="match status" value="2"/>
</dbReference>
<organism evidence="6 7">
    <name type="scientific">Conexibacter woesei (strain DSM 14684 / CCUG 47730 / CIP 108061 / JCM 11494 / NBRC 100937 / ID131577)</name>
    <dbReference type="NCBI Taxonomy" id="469383"/>
    <lineage>
        <taxon>Bacteria</taxon>
        <taxon>Bacillati</taxon>
        <taxon>Actinomycetota</taxon>
        <taxon>Thermoleophilia</taxon>
        <taxon>Solirubrobacterales</taxon>
        <taxon>Conexibacteraceae</taxon>
        <taxon>Conexibacter</taxon>
    </lineage>
</organism>
<sequence>MTDSGGATPRVEMRGIVKRFGQFEALSGVDLALRAGEVHALLGENGAGKTTLMKVLGGLHEPDEGEIVVAGEPVKLRSARRAAQYGIGMVHQHFCLVKRFTVAANLQIGAARASRVSDSVSNAVELGERYGMKLDPAARIADLSVGEQQAVEILRALGRGAEILILDEPTAVLTPQESERLFTMLREFADAGKAVVLISHKLREVTGHADRVTIMRRGAVVARRLAGECAERELAQLMIGTGIEDLPLQTGSPFKAGSSEPQLACAGLSVTHADGRLALDDLSLRIGSGEIVGVAGVAGNGQRELAEALTGLRPAAAGTIHAGDRDLSGGGPLDFIGAGVGHVPEDRNRTAVAPGAPIWRNAVLKRYRTRPVARGWRVDSSAAQKFAEQLCDVAQLSTRDVHRRIRNLSGGNAQRLVLRREIDCSSRALIAAYPARGLDVGAAHQVKKAMLEAREAGIGILLISEDLDEILELSDRIVVLYEGRIVSEFTRENVDRDQLGLSMGGAAVR</sequence>
<evidence type="ECO:0000256" key="4">
    <source>
        <dbReference type="ARBA" id="ARBA00022840"/>
    </source>
</evidence>
<dbReference type="AlphaFoldDB" id="D3F898"/>
<dbReference type="InterPro" id="IPR003439">
    <property type="entry name" value="ABC_transporter-like_ATP-bd"/>
</dbReference>
<dbReference type="OrthoDB" id="39350at2"/>
<dbReference type="GO" id="GO:0016887">
    <property type="term" value="F:ATP hydrolysis activity"/>
    <property type="evidence" value="ECO:0007669"/>
    <property type="project" value="InterPro"/>
</dbReference>
<evidence type="ECO:0000256" key="3">
    <source>
        <dbReference type="ARBA" id="ARBA00022741"/>
    </source>
</evidence>
<dbReference type="PROSITE" id="PS50893">
    <property type="entry name" value="ABC_TRANSPORTER_2"/>
    <property type="match status" value="2"/>
</dbReference>
<keyword evidence="4" id="KW-0067">ATP-binding</keyword>
<keyword evidence="3" id="KW-0547">Nucleotide-binding</keyword>
<proteinExistence type="predicted"/>
<name>D3F898_CONWI</name>
<gene>
    <name evidence="6" type="ordered locus">Cwoe_0533</name>
</gene>
<reference evidence="7" key="2">
    <citation type="submission" date="2010-01" db="EMBL/GenBank/DDBJ databases">
        <title>The complete genome of Conexibacter woesei DSM 14684.</title>
        <authorList>
            <consortium name="US DOE Joint Genome Institute (JGI-PGF)"/>
            <person name="Lucas S."/>
            <person name="Copeland A."/>
            <person name="Lapidus A."/>
            <person name="Glavina del Rio T."/>
            <person name="Dalin E."/>
            <person name="Tice H."/>
            <person name="Bruce D."/>
            <person name="Goodwin L."/>
            <person name="Pitluck S."/>
            <person name="Kyrpides N."/>
            <person name="Mavromatis K."/>
            <person name="Ivanova N."/>
            <person name="Mikhailova N."/>
            <person name="Chertkov O."/>
            <person name="Brettin T."/>
            <person name="Detter J.C."/>
            <person name="Han C."/>
            <person name="Larimer F."/>
            <person name="Land M."/>
            <person name="Hauser L."/>
            <person name="Markowitz V."/>
            <person name="Cheng J.-F."/>
            <person name="Hugenholtz P."/>
            <person name="Woyke T."/>
            <person name="Wu D."/>
            <person name="Pukall R."/>
            <person name="Steenblock K."/>
            <person name="Schneider S."/>
            <person name="Klenk H.-P."/>
            <person name="Eisen J.A."/>
        </authorList>
    </citation>
    <scope>NUCLEOTIDE SEQUENCE [LARGE SCALE GENOMIC DNA]</scope>
    <source>
        <strain evidence="7">DSM 14684 / CIP 108061 / JCM 11494 / NBRC 100937 / ID131577</strain>
    </source>
</reference>
<dbReference type="KEGG" id="cwo:Cwoe_0533"/>
<dbReference type="Gene3D" id="3.40.50.300">
    <property type="entry name" value="P-loop containing nucleotide triphosphate hydrolases"/>
    <property type="match status" value="2"/>
</dbReference>
<reference evidence="6 7" key="1">
    <citation type="journal article" date="2010" name="Stand. Genomic Sci.">
        <title>Complete genome sequence of Conexibacter woesei type strain (ID131577).</title>
        <authorList>
            <person name="Pukall R."/>
            <person name="Lapidus A."/>
            <person name="Glavina Del Rio T."/>
            <person name="Copeland A."/>
            <person name="Tice H."/>
            <person name="Cheng J.-F."/>
            <person name="Lucas S."/>
            <person name="Chen F."/>
            <person name="Nolan M."/>
            <person name="Bruce D."/>
            <person name="Goodwin L."/>
            <person name="Pitluck S."/>
            <person name="Mavromatis K."/>
            <person name="Ivanova N."/>
            <person name="Ovchinnikova G."/>
            <person name="Pati A."/>
            <person name="Chen A."/>
            <person name="Palaniappan K."/>
            <person name="Land M."/>
            <person name="Hauser L."/>
            <person name="Chang Y.-J."/>
            <person name="Jeffries C.D."/>
            <person name="Chain P."/>
            <person name="Meincke L."/>
            <person name="Sims D."/>
            <person name="Brettin T."/>
            <person name="Detter J.C."/>
            <person name="Rohde M."/>
            <person name="Goeker M."/>
            <person name="Bristow J."/>
            <person name="Eisen J.A."/>
            <person name="Markowitz V."/>
            <person name="Kyrpides N.C."/>
            <person name="Klenk H.-P."/>
            <person name="Hugenholtz P."/>
        </authorList>
    </citation>
    <scope>NUCLEOTIDE SEQUENCE [LARGE SCALE GENOMIC DNA]</scope>
    <source>
        <strain evidence="7">DSM 14684 / CIP 108061 / JCM 11494 / NBRC 100937 / ID131577</strain>
    </source>
</reference>
<evidence type="ECO:0000313" key="6">
    <source>
        <dbReference type="EMBL" id="ADB48968.1"/>
    </source>
</evidence>
<dbReference type="InterPro" id="IPR027417">
    <property type="entry name" value="P-loop_NTPase"/>
</dbReference>
<dbReference type="CDD" id="cd03216">
    <property type="entry name" value="ABC_Carb_Monos_I"/>
    <property type="match status" value="1"/>
</dbReference>
<dbReference type="STRING" id="469383.Cwoe_0533"/>
<evidence type="ECO:0000256" key="1">
    <source>
        <dbReference type="ARBA" id="ARBA00022448"/>
    </source>
</evidence>
<dbReference type="PANTHER" id="PTHR43790:SF9">
    <property type="entry name" value="GALACTOFURANOSE TRANSPORTER ATP-BINDING PROTEIN YTFR"/>
    <property type="match status" value="1"/>
</dbReference>
<dbReference type="CDD" id="cd03215">
    <property type="entry name" value="ABC_Carb_Monos_II"/>
    <property type="match status" value="1"/>
</dbReference>
<keyword evidence="1" id="KW-0813">Transport</keyword>
<evidence type="ECO:0000256" key="2">
    <source>
        <dbReference type="ARBA" id="ARBA00022737"/>
    </source>
</evidence>
<dbReference type="Proteomes" id="UP000008229">
    <property type="component" value="Chromosome"/>
</dbReference>
<evidence type="ECO:0000259" key="5">
    <source>
        <dbReference type="PROSITE" id="PS50893"/>
    </source>
</evidence>
<dbReference type="Pfam" id="PF00005">
    <property type="entry name" value="ABC_tran"/>
    <property type="match status" value="2"/>
</dbReference>
<dbReference type="EMBL" id="CP001854">
    <property type="protein sequence ID" value="ADB48968.1"/>
    <property type="molecule type" value="Genomic_DNA"/>
</dbReference>
<dbReference type="SMART" id="SM00382">
    <property type="entry name" value="AAA"/>
    <property type="match status" value="1"/>
</dbReference>
<dbReference type="GO" id="GO:0005524">
    <property type="term" value="F:ATP binding"/>
    <property type="evidence" value="ECO:0007669"/>
    <property type="project" value="UniProtKB-KW"/>
</dbReference>
<dbReference type="InterPro" id="IPR050107">
    <property type="entry name" value="ABC_carbohydrate_import_ATPase"/>
</dbReference>
<dbReference type="InterPro" id="IPR003593">
    <property type="entry name" value="AAA+_ATPase"/>
</dbReference>
<feature type="domain" description="ABC transporter" evidence="5">
    <location>
        <begin position="11"/>
        <end position="242"/>
    </location>
</feature>
<dbReference type="PROSITE" id="PS00211">
    <property type="entry name" value="ABC_TRANSPORTER_1"/>
    <property type="match status" value="1"/>
</dbReference>
<accession>D3F898</accession>
<protein>
    <submittedName>
        <fullName evidence="6">ABC transporter related protein</fullName>
    </submittedName>
</protein>